<organism evidence="10 11">
    <name type="scientific">Parasitella parasitica</name>
    <dbReference type="NCBI Taxonomy" id="35722"/>
    <lineage>
        <taxon>Eukaryota</taxon>
        <taxon>Fungi</taxon>
        <taxon>Fungi incertae sedis</taxon>
        <taxon>Mucoromycota</taxon>
        <taxon>Mucoromycotina</taxon>
        <taxon>Mucoromycetes</taxon>
        <taxon>Mucorales</taxon>
        <taxon>Mucorineae</taxon>
        <taxon>Mucoraceae</taxon>
        <taxon>Parasitella</taxon>
    </lineage>
</organism>
<dbReference type="EMBL" id="LN733608">
    <property type="protein sequence ID" value="CEP17099.1"/>
    <property type="molecule type" value="Genomic_DNA"/>
</dbReference>
<reference evidence="10 11" key="1">
    <citation type="submission" date="2014-09" db="EMBL/GenBank/DDBJ databases">
        <authorList>
            <person name="Ellenberger Sabrina"/>
        </authorList>
    </citation>
    <scope>NUCLEOTIDE SEQUENCE [LARGE SCALE GENOMIC DNA]</scope>
    <source>
        <strain evidence="10 11">CBS 412.66</strain>
    </source>
</reference>
<gene>
    <name evidence="10" type="primary">PARPA_11391.1 scaffold 44101</name>
</gene>
<evidence type="ECO:0000313" key="11">
    <source>
        <dbReference type="Proteomes" id="UP000054107"/>
    </source>
</evidence>
<dbReference type="SMART" id="SM00504">
    <property type="entry name" value="Ubox"/>
    <property type="match status" value="1"/>
</dbReference>
<dbReference type="InterPro" id="IPR041312">
    <property type="entry name" value="CHIP_TPR_N"/>
</dbReference>
<dbReference type="GO" id="GO:0071218">
    <property type="term" value="P:cellular response to misfolded protein"/>
    <property type="evidence" value="ECO:0007669"/>
    <property type="project" value="TreeGrafter"/>
</dbReference>
<dbReference type="Pfam" id="PF04564">
    <property type="entry name" value="U-box"/>
    <property type="match status" value="1"/>
</dbReference>
<dbReference type="PANTHER" id="PTHR46803">
    <property type="entry name" value="E3 UBIQUITIN-PROTEIN LIGASE CHIP"/>
    <property type="match status" value="1"/>
</dbReference>
<dbReference type="SUPFAM" id="SSF57850">
    <property type="entry name" value="RING/U-box"/>
    <property type="match status" value="1"/>
</dbReference>
<dbReference type="Pfam" id="PF00515">
    <property type="entry name" value="TPR_1"/>
    <property type="match status" value="1"/>
</dbReference>
<dbReference type="Proteomes" id="UP000054107">
    <property type="component" value="Unassembled WGS sequence"/>
</dbReference>
<dbReference type="Gene3D" id="1.25.40.10">
    <property type="entry name" value="Tetratricopeptide repeat domain"/>
    <property type="match status" value="1"/>
</dbReference>
<dbReference type="SMART" id="SM00028">
    <property type="entry name" value="TPR"/>
    <property type="match status" value="3"/>
</dbReference>
<comment type="catalytic activity">
    <reaction evidence="1">
        <text>S-ubiquitinyl-[E2 ubiquitin-conjugating enzyme]-L-cysteine + [acceptor protein]-L-lysine = [E2 ubiquitin-conjugating enzyme]-L-cysteine + N(6)-ubiquitinyl-[acceptor protein]-L-lysine.</text>
        <dbReference type="EC" id="2.3.2.27"/>
    </reaction>
</comment>
<dbReference type="STRING" id="35722.A0A0B7NQ40"/>
<dbReference type="EC" id="2.3.2.27" evidence="2"/>
<dbReference type="GO" id="GO:0061630">
    <property type="term" value="F:ubiquitin protein ligase activity"/>
    <property type="evidence" value="ECO:0007669"/>
    <property type="project" value="UniProtKB-EC"/>
</dbReference>
<keyword evidence="6" id="KW-0802">TPR repeat</keyword>
<dbReference type="GO" id="GO:0045862">
    <property type="term" value="P:positive regulation of proteolysis"/>
    <property type="evidence" value="ECO:0007669"/>
    <property type="project" value="TreeGrafter"/>
</dbReference>
<keyword evidence="3" id="KW-0808">Transferase</keyword>
<evidence type="ECO:0000256" key="5">
    <source>
        <dbReference type="ARBA" id="ARBA00022786"/>
    </source>
</evidence>
<dbReference type="AlphaFoldDB" id="A0A0B7NQ40"/>
<dbReference type="InterPro" id="IPR045202">
    <property type="entry name" value="CHIP_RING-Ubox"/>
</dbReference>
<accession>A0A0B7NQ40</accession>
<name>A0A0B7NQ40_9FUNG</name>
<evidence type="ECO:0000256" key="6">
    <source>
        <dbReference type="ARBA" id="ARBA00022803"/>
    </source>
</evidence>
<dbReference type="SUPFAM" id="SSF48452">
    <property type="entry name" value="TPR-like"/>
    <property type="match status" value="1"/>
</dbReference>
<keyword evidence="4" id="KW-0677">Repeat</keyword>
<dbReference type="Gene3D" id="3.30.40.10">
    <property type="entry name" value="Zinc/RING finger domain, C3HC4 (zinc finger)"/>
    <property type="match status" value="1"/>
</dbReference>
<proteinExistence type="predicted"/>
<dbReference type="InterPro" id="IPR011990">
    <property type="entry name" value="TPR-like_helical_dom_sf"/>
</dbReference>
<dbReference type="GO" id="GO:0005737">
    <property type="term" value="C:cytoplasm"/>
    <property type="evidence" value="ECO:0007669"/>
    <property type="project" value="TreeGrafter"/>
</dbReference>
<protein>
    <recommendedName>
        <fullName evidence="7">E3 ubiquitin-protein ligase CHIP</fullName>
        <ecNumber evidence="2">2.3.2.27</ecNumber>
    </recommendedName>
    <alternativeName>
        <fullName evidence="8">RING-type E3 ubiquitin transferase CHIP</fullName>
    </alternativeName>
</protein>
<evidence type="ECO:0000256" key="4">
    <source>
        <dbReference type="ARBA" id="ARBA00022737"/>
    </source>
</evidence>
<dbReference type="PROSITE" id="PS51698">
    <property type="entry name" value="U_BOX"/>
    <property type="match status" value="1"/>
</dbReference>
<dbReference type="GO" id="GO:0043161">
    <property type="term" value="P:proteasome-mediated ubiquitin-dependent protein catabolic process"/>
    <property type="evidence" value="ECO:0007669"/>
    <property type="project" value="TreeGrafter"/>
</dbReference>
<dbReference type="Pfam" id="PF18391">
    <property type="entry name" value="CHIP_TPR_N"/>
    <property type="match status" value="1"/>
</dbReference>
<dbReference type="GO" id="GO:0000209">
    <property type="term" value="P:protein polyubiquitination"/>
    <property type="evidence" value="ECO:0007669"/>
    <property type="project" value="TreeGrafter"/>
</dbReference>
<dbReference type="GO" id="GO:0051087">
    <property type="term" value="F:protein-folding chaperone binding"/>
    <property type="evidence" value="ECO:0007669"/>
    <property type="project" value="TreeGrafter"/>
</dbReference>
<dbReference type="GO" id="GO:0006515">
    <property type="term" value="P:protein quality control for misfolded or incompletely synthesized proteins"/>
    <property type="evidence" value="ECO:0007669"/>
    <property type="project" value="TreeGrafter"/>
</dbReference>
<evidence type="ECO:0000256" key="1">
    <source>
        <dbReference type="ARBA" id="ARBA00000900"/>
    </source>
</evidence>
<dbReference type="PANTHER" id="PTHR46803:SF2">
    <property type="entry name" value="E3 UBIQUITIN-PROTEIN LIGASE CHIP"/>
    <property type="match status" value="1"/>
</dbReference>
<dbReference type="CDD" id="cd16654">
    <property type="entry name" value="RING-Ubox_CHIP"/>
    <property type="match status" value="1"/>
</dbReference>
<evidence type="ECO:0000313" key="10">
    <source>
        <dbReference type="EMBL" id="CEP17099.1"/>
    </source>
</evidence>
<sequence>MSKVEAEKHKANGNKLFADKRYEDAIKEYTSAIIKDSSVGVYYTNRALCYSKLEQYDKVITDCRKAIEIDSSLVKGYYLIGQALIEKKQHTEALKKLKRGYELAIQQKVKYVNDILQALLCARKRYDLIKKWDDDEAIRLEKENELLRYVKGLIEKERKDQIAAADPNDEEAIDTINYNIEERLSKVQTVFVQSKDNASRREIPEAYLDKISFNIMHDPVFTPDGITFERQSLLDHFNRNGYFDPISRAPCTEKQLVPNLSLREAIEDFLKDNGWAADY</sequence>
<evidence type="ECO:0000256" key="2">
    <source>
        <dbReference type="ARBA" id="ARBA00012483"/>
    </source>
</evidence>
<keyword evidence="5" id="KW-0833">Ubl conjugation pathway</keyword>
<evidence type="ECO:0000256" key="7">
    <source>
        <dbReference type="ARBA" id="ARBA00044534"/>
    </source>
</evidence>
<dbReference type="InterPro" id="IPR013083">
    <property type="entry name" value="Znf_RING/FYVE/PHD"/>
</dbReference>
<dbReference type="OrthoDB" id="629492at2759"/>
<feature type="domain" description="U-box" evidence="9">
    <location>
        <begin position="202"/>
        <end position="276"/>
    </location>
</feature>
<evidence type="ECO:0000256" key="3">
    <source>
        <dbReference type="ARBA" id="ARBA00022679"/>
    </source>
</evidence>
<keyword evidence="11" id="KW-1185">Reference proteome</keyword>
<dbReference type="InterPro" id="IPR019734">
    <property type="entry name" value="TPR_rpt"/>
</dbReference>
<evidence type="ECO:0000256" key="8">
    <source>
        <dbReference type="ARBA" id="ARBA00044543"/>
    </source>
</evidence>
<evidence type="ECO:0000259" key="9">
    <source>
        <dbReference type="PROSITE" id="PS51698"/>
    </source>
</evidence>
<dbReference type="InterPro" id="IPR003613">
    <property type="entry name" value="Ubox_domain"/>
</dbReference>
<dbReference type="Gene3D" id="6.10.140.2020">
    <property type="match status" value="1"/>
</dbReference>